<dbReference type="OrthoDB" id="9816731at2"/>
<dbReference type="KEGG" id="sbf:JCM31447_04170"/>
<protein>
    <submittedName>
        <fullName evidence="1">Uncharacterized protein</fullName>
    </submittedName>
</protein>
<evidence type="ECO:0000313" key="2">
    <source>
        <dbReference type="Proteomes" id="UP000291236"/>
    </source>
</evidence>
<evidence type="ECO:0000313" key="1">
    <source>
        <dbReference type="EMBL" id="BBH51985.1"/>
    </source>
</evidence>
<organism evidence="1 2">
    <name type="scientific">Fluviispira sanaruensis</name>
    <dbReference type="NCBI Taxonomy" id="2493639"/>
    <lineage>
        <taxon>Bacteria</taxon>
        <taxon>Pseudomonadati</taxon>
        <taxon>Bdellovibrionota</taxon>
        <taxon>Oligoflexia</taxon>
        <taxon>Silvanigrellales</taxon>
        <taxon>Silvanigrellaceae</taxon>
        <taxon>Fluviispira</taxon>
    </lineage>
</organism>
<gene>
    <name evidence="1" type="ORF">JCM31447_04170</name>
</gene>
<proteinExistence type="predicted"/>
<name>A0A4P2VRX9_FLUSA</name>
<dbReference type="RefSeq" id="WP_130606037.1">
    <property type="nucleotide sequence ID" value="NZ_AP019368.1"/>
</dbReference>
<reference evidence="1 2" key="1">
    <citation type="submission" date="2018-12" db="EMBL/GenBank/DDBJ databases">
        <title>Rubrispira sanarue gen. nov., sp., nov., a member of the order Silvanigrellales, isolated from a brackish lake in Hamamatsu Japan.</title>
        <authorList>
            <person name="Maejima Y."/>
            <person name="Iino T."/>
            <person name="Muraguchi Y."/>
            <person name="Fukuda K."/>
            <person name="Nojiri H."/>
            <person name="Ohkuma M."/>
            <person name="Moriuchi R."/>
            <person name="Dohra H."/>
            <person name="Kimbara K."/>
            <person name="Shintani M."/>
        </authorList>
    </citation>
    <scope>NUCLEOTIDE SEQUENCE [LARGE SCALE GENOMIC DNA]</scope>
    <source>
        <strain evidence="1 2">RF1110005</strain>
    </source>
</reference>
<sequence>MPIFQDLKQFVRSENEHERSVAIEKLAKNSFSWQGSLLTWQIMALIPTVVEKAKLAQSLNIPNMPSSEWAIVSHLLLKENDENVISSCISTLAHSKCNSLIYRILHAFDRLELTNKIIYSLFTFAEETGNEKLADKLLTLFSADLPEIVLAKGFNALIRLGIIDNKCKNIALNILQANTSEDLIKSSLPSALIYLGFASNKDEWKSIQNIIANIKNPETVRIYEILNSQISKFEDKNFGIKACECFFESSLHEKNPSFIGYGMFSQKNLEIALESLIKDLYNKKPEELVRTVLKLKNKKCTDILANSAQLGIESIENGKNEYLAQIWLNFIPINNQKFIQSVQNPKYYRLWQNISKDIGFIYLNAEILLSQPWQEKFEKSYDYNILLYQIVAIGNKSCPENTSKLLIRQEYKVIDNIKKYVKFLSQKSSNEFESFVEKVYAAIIGGNTSASFLREVYKIMPFSGTSWAFTAIALTAPRLDIYTLSVAIHRELEIIKQTLLHGNMQKEEYILEVTSRFQSILVGADRFKLQVNQPTLVTLKEISSLIQNILDETEEHKPHDDESEIEVADWSGNTVIDRPILLWEAILQVCLNTQLSSEEKDYYELFLREGLRIAPHVEKRWIVRALVKLDTDDAIKAILYQALQHIDIDFVEHTIVELLRSKHTRSQQALIRAISKQNISLAIKIKIIREISLDNPEEILQELKTLQLLRLPESIDKEIQEAIARVSLKVTQPQKPKSESDTKISSQDIDLIIKSLIPYASYLSIDSKSALRTAEMILIQSIDWGNEAVDLSPIVNMHCKAVELTMRDTFEAYTDSLVRKGELSKKLEIIGYGKGIIEKMNTFEDYIANLPVIRSIPYFSKFKLRKMLRAICLYRPGKRFTLDGPKAFALLLLVAARNECQFHLNQMMNLGFAADNELFEFIKLVHSLQDSRNRAVHEGLTWEARDEIESMRKQAYKIISTCLTIGRSLETFVPQKNYDSPMETY</sequence>
<keyword evidence="2" id="KW-1185">Reference proteome</keyword>
<accession>A0A4P2VRX9</accession>
<dbReference type="Proteomes" id="UP000291236">
    <property type="component" value="Chromosome"/>
</dbReference>
<dbReference type="EMBL" id="AP019368">
    <property type="protein sequence ID" value="BBH51985.1"/>
    <property type="molecule type" value="Genomic_DNA"/>
</dbReference>
<dbReference type="AlphaFoldDB" id="A0A4P2VRX9"/>